<organism evidence="2 3">
    <name type="scientific">Halohasta litorea</name>
    <dbReference type="NCBI Taxonomy" id="869891"/>
    <lineage>
        <taxon>Archaea</taxon>
        <taxon>Methanobacteriati</taxon>
        <taxon>Methanobacteriota</taxon>
        <taxon>Stenosarchaea group</taxon>
        <taxon>Halobacteria</taxon>
        <taxon>Halobacteriales</taxon>
        <taxon>Haloferacaceae</taxon>
        <taxon>Halohasta</taxon>
    </lineage>
</organism>
<reference evidence="2 3" key="1">
    <citation type="journal article" date="2019" name="Int. J. Syst. Evol. Microbiol.">
        <title>The Global Catalogue of Microorganisms (GCM) 10K type strain sequencing project: providing services to taxonomists for standard genome sequencing and annotation.</title>
        <authorList>
            <consortium name="The Broad Institute Genomics Platform"/>
            <consortium name="The Broad Institute Genome Sequencing Center for Infectious Disease"/>
            <person name="Wu L."/>
            <person name="Ma J."/>
        </authorList>
    </citation>
    <scope>NUCLEOTIDE SEQUENCE [LARGE SCALE GENOMIC DNA]</scope>
    <source>
        <strain evidence="2 3">CGMCC 1.10593</strain>
    </source>
</reference>
<dbReference type="InterPro" id="IPR013784">
    <property type="entry name" value="Carb-bd-like_fold"/>
</dbReference>
<dbReference type="SUPFAM" id="SSF49452">
    <property type="entry name" value="Starch-binding domain-like"/>
    <property type="match status" value="2"/>
</dbReference>
<evidence type="ECO:0000313" key="2">
    <source>
        <dbReference type="EMBL" id="MFD1640914.1"/>
    </source>
</evidence>
<feature type="region of interest" description="Disordered" evidence="1">
    <location>
        <begin position="1108"/>
        <end position="1157"/>
    </location>
</feature>
<name>A0ABD6D3P8_9EURY</name>
<dbReference type="SUPFAM" id="SSF49464">
    <property type="entry name" value="Carboxypeptidase regulatory domain-like"/>
    <property type="match status" value="2"/>
</dbReference>
<protein>
    <submittedName>
        <fullName evidence="2">Carboxypeptidase regulatory-like domain-containing protein</fullName>
    </submittedName>
</protein>
<evidence type="ECO:0000313" key="3">
    <source>
        <dbReference type="Proteomes" id="UP001597052"/>
    </source>
</evidence>
<comment type="caution">
    <text evidence="2">The sequence shown here is derived from an EMBL/GenBank/DDBJ whole genome shotgun (WGS) entry which is preliminary data.</text>
</comment>
<gene>
    <name evidence="2" type="ORF">ACFSBW_03360</name>
</gene>
<dbReference type="AlphaFoldDB" id="A0ABD6D3P8"/>
<evidence type="ECO:0000256" key="1">
    <source>
        <dbReference type="SAM" id="MobiDB-lite"/>
    </source>
</evidence>
<dbReference type="Proteomes" id="UP001597052">
    <property type="component" value="Unassembled WGS sequence"/>
</dbReference>
<dbReference type="InterPro" id="IPR008969">
    <property type="entry name" value="CarboxyPept-like_regulatory"/>
</dbReference>
<accession>A0ABD6D3P8</accession>
<dbReference type="EMBL" id="JBHUDM010000001">
    <property type="protein sequence ID" value="MFD1640914.1"/>
    <property type="molecule type" value="Genomic_DNA"/>
</dbReference>
<feature type="compositionally biased region" description="Acidic residues" evidence="1">
    <location>
        <begin position="1144"/>
        <end position="1153"/>
    </location>
</feature>
<dbReference type="RefSeq" id="WP_256394605.1">
    <property type="nucleotide sequence ID" value="NZ_JANHDJ010000001.1"/>
</dbReference>
<dbReference type="Gene3D" id="2.60.40.1120">
    <property type="entry name" value="Carboxypeptidase-like, regulatory domain"/>
    <property type="match status" value="4"/>
</dbReference>
<dbReference type="NCBIfam" id="NF045517">
    <property type="entry name" value="halo_surf_dom"/>
    <property type="match status" value="1"/>
</dbReference>
<proteinExistence type="predicted"/>
<dbReference type="Pfam" id="PF13620">
    <property type="entry name" value="CarboxypepD_reg"/>
    <property type="match status" value="4"/>
</dbReference>
<keyword evidence="3" id="KW-1185">Reference proteome</keyword>
<sequence>MRSLVFGRTHRLVILFTLLLLGGVVLLTGSVAADHQDGDPASGNITGTIENEIGEPLGDVTVSIAKYDDLETTTDSDGTYRLEDVPYEDQTLEISDPNNNYKSVNREISVSTTNSPVTENFIDNQALERTTGNVSGTVESTGGEIEGPIPDVEIAVSHRSDQDLIEGTDLPSTVETDANGEYSIEVPTGVVDIEATQDGFEPATQSDISVNEGSTTSVNPDMSERLTTVSGSVTNTRGNPIRDATIEVAVDDPDMWPGLGSLTATTDSSGGYTINNVPVSTTSPEKTRTITASADNFMSSEESSSISESGETVNFELDHVNGGLEGRVVQSVDGSSAPLHGINVTVEGEDTTTTDSNGEYSFADLPFGSHELTVEHPKYETETREIQIRQGETSEEEFTVERTEPVELSIDSVAPDSWQAGDEVTVSYSFNETVYDTVDFSVDGIVSPTTLDTEYGTFEGETTFTVPERQQINDGQYTIDLSALGTSKTESFEVSNVFDSEQVEFSETDYQSPAGDFVEVSLSTGDLDEAYILIGGDREANEGNLQNYLDVLHVSGDATFVINTRLVGSDRDSEDVYIPVEGDVTSYAHSIGAGSEPTGEFSDVSFEDENGNEIAGTLAEFRTEMGLSARGSPLQAGRYRLVAGGSGTVIERNDNIPDFRQPVARSNLVFTQPEIGEVTTYTLPPAAADRVEQFDDTDESMGTGDIGALLGAATETDRVARGDRILIEVQSVGMYGALMDRQASENSVVNTNQDGPGNIPADWVQTLLDRHEGVHIELTDTELGAPNHGGSTLQFENVDESDLYILPDDSADQWNNTDAIGTDPLIGGFYVVIDTRGNDPFDRQPRDGDELTFDIAYESPPDSRYEYKNYDFSIGARPNPFDPAVNEVDGLEHFPYFGSSDTTVSANDSFVFEDPYIDYGETTLNDELIVAAEEGSVISGETNIAPGSQAEMQLIASNRPNPKTITIEDVEISEDRTFEITEDFSDFEPGERVEVEFYSQGRLIENRLIDKRGVRVVDDLDNPSNFEIESLTEEAEVVRGQRLSAIETTIVNTGEIADRQLVEFTLDGETIRNQSVTLEAGEDVSLDLSDEFVVLPVGEYEYTVRTEDDERTGQLTVTEPDSENDTRINSLDSEGPTVSGSPEETGDPTESDPEGLFGLFGIRSRDVAVAATVTGAMHLLGQWT</sequence>
<feature type="compositionally biased region" description="Polar residues" evidence="1">
    <location>
        <begin position="1127"/>
        <end position="1142"/>
    </location>
</feature>